<dbReference type="Gene3D" id="3.40.1190.20">
    <property type="match status" value="1"/>
</dbReference>
<feature type="domain" description="Carbohydrate kinase PfkB" evidence="13">
    <location>
        <begin position="2"/>
        <end position="282"/>
    </location>
</feature>
<comment type="subcellular location">
    <subcellularLocation>
        <location evidence="12">Cytoplasm</location>
    </subcellularLocation>
</comment>
<dbReference type="Pfam" id="PF00294">
    <property type="entry name" value="PfkB"/>
    <property type="match status" value="1"/>
</dbReference>
<keyword evidence="4 12" id="KW-0808">Transferase</keyword>
<evidence type="ECO:0000256" key="3">
    <source>
        <dbReference type="ARBA" id="ARBA00016943"/>
    </source>
</evidence>
<evidence type="ECO:0000256" key="2">
    <source>
        <dbReference type="ARBA" id="ARBA00012035"/>
    </source>
</evidence>
<comment type="subunit">
    <text evidence="12">Homodimer.</text>
</comment>
<evidence type="ECO:0000256" key="5">
    <source>
        <dbReference type="ARBA" id="ARBA00022723"/>
    </source>
</evidence>
<comment type="activity regulation">
    <text evidence="12">Activated by a monovalent cation that binds near, but not in, the active site. The most likely occupant of the site in vivo is potassium. Ion binding induces a conformational change that may alter substrate affinity.</text>
</comment>
<sequence>MILVAGSLNLDLVVRAPIPRPGETVLGGELARHPGGKGANQAVAAARAGGQVRLIGRVGHDDAGSEFRAALAGEGIDVAPVTATNAPTGTALVVVNPAGENTIVVSPGANLHLRPGDLAPGWFEDARVVVLQLELPLETVRRAAELGHAAGATVLLNAAPAWPLADELLRDVDVLVVNEHEAAALLHDVADGAEMADALARRVPLAVVTLGARGVAWAARGGGGRLPALPVTAVDTTAAGDAFVGALAVALGEDQALEGALRFASAAGALAVTRRGAGPSLPRRAEIDALAGGVLTPGGL</sequence>
<keyword evidence="5 12" id="KW-0479">Metal-binding</keyword>
<evidence type="ECO:0000259" key="13">
    <source>
        <dbReference type="Pfam" id="PF00294"/>
    </source>
</evidence>
<dbReference type="PRINTS" id="PR00990">
    <property type="entry name" value="RIBOKINASE"/>
</dbReference>
<dbReference type="InterPro" id="IPR011877">
    <property type="entry name" value="Ribokinase"/>
</dbReference>
<proteinExistence type="inferred from homology"/>
<geneLocation type="plasmid" evidence="14 15">
    <name>pDAETH-1</name>
</geneLocation>
<dbReference type="RefSeq" id="WP_264777519.1">
    <property type="nucleotide sequence ID" value="NZ_AP026561.1"/>
</dbReference>
<evidence type="ECO:0000256" key="1">
    <source>
        <dbReference type="ARBA" id="ARBA00005380"/>
    </source>
</evidence>
<dbReference type="HAMAP" id="MF_01987">
    <property type="entry name" value="Ribokinase"/>
    <property type="match status" value="1"/>
</dbReference>
<dbReference type="CDD" id="cd01174">
    <property type="entry name" value="ribokinase"/>
    <property type="match status" value="1"/>
</dbReference>
<comment type="pathway">
    <text evidence="12">Carbohydrate metabolism; D-ribose degradation; D-ribose 5-phosphate from beta-D-ribopyranose: step 2/2.</text>
</comment>
<evidence type="ECO:0000256" key="8">
    <source>
        <dbReference type="ARBA" id="ARBA00022840"/>
    </source>
</evidence>
<feature type="binding site" evidence="12">
    <location>
        <position position="237"/>
    </location>
    <ligand>
        <name>K(+)</name>
        <dbReference type="ChEBI" id="CHEBI:29103"/>
    </ligand>
</feature>
<keyword evidence="11 12" id="KW-0119">Carbohydrate metabolism</keyword>
<keyword evidence="14" id="KW-0614">Plasmid</keyword>
<evidence type="ECO:0000313" key="15">
    <source>
        <dbReference type="Proteomes" id="UP001064971"/>
    </source>
</evidence>
<evidence type="ECO:0000256" key="4">
    <source>
        <dbReference type="ARBA" id="ARBA00022679"/>
    </source>
</evidence>
<dbReference type="Proteomes" id="UP001064971">
    <property type="component" value="Plasmid pDAETH-1"/>
</dbReference>
<comment type="similarity">
    <text evidence="12">Belongs to the carbohydrate kinase PfkB family. Ribokinase subfamily.</text>
</comment>
<dbReference type="SUPFAM" id="SSF53613">
    <property type="entry name" value="Ribokinase-like"/>
    <property type="match status" value="1"/>
</dbReference>
<feature type="binding site" evidence="12">
    <location>
        <begin position="36"/>
        <end position="40"/>
    </location>
    <ligand>
        <name>substrate</name>
    </ligand>
</feature>
<dbReference type="InterPro" id="IPR002139">
    <property type="entry name" value="Ribo/fructo_kinase"/>
</dbReference>
<comment type="function">
    <text evidence="12">Catalyzes the phosphorylation of ribose at O-5 in a reaction requiring ATP and magnesium. The resulting D-ribose-5-phosphate can then be used either for sythesis of nucleotides, histidine, and tryptophan, or as a component of the pentose phosphate pathway.</text>
</comment>
<keyword evidence="8 12" id="KW-0067">ATP-binding</keyword>
<feature type="binding site" evidence="12">
    <location>
        <position position="235"/>
    </location>
    <ligand>
        <name>K(+)</name>
        <dbReference type="ChEBI" id="CHEBI:29103"/>
    </ligand>
</feature>
<feature type="binding site" evidence="12">
    <location>
        <begin position="240"/>
        <end position="241"/>
    </location>
    <ligand>
        <name>ATP</name>
        <dbReference type="ChEBI" id="CHEBI:30616"/>
    </ligand>
</feature>
<keyword evidence="12" id="KW-0963">Cytoplasm</keyword>
<feature type="binding site" evidence="12">
    <location>
        <begin position="9"/>
        <end position="11"/>
    </location>
    <ligand>
        <name>substrate</name>
    </ligand>
</feature>
<evidence type="ECO:0000256" key="11">
    <source>
        <dbReference type="ARBA" id="ARBA00023277"/>
    </source>
</evidence>
<name>A0ABM8AIL7_9DEIO</name>
<gene>
    <name evidence="14" type="primary">rbsK_2</name>
    <name evidence="12" type="synonym">rbsK</name>
    <name evidence="14" type="ORF">DAETH_36180</name>
</gene>
<evidence type="ECO:0000256" key="6">
    <source>
        <dbReference type="ARBA" id="ARBA00022741"/>
    </source>
</evidence>
<feature type="binding site" evidence="12">
    <location>
        <position position="280"/>
    </location>
    <ligand>
        <name>K(+)</name>
        <dbReference type="ChEBI" id="CHEBI:29103"/>
    </ligand>
</feature>
<dbReference type="EC" id="2.7.1.15" evidence="2 12"/>
<dbReference type="InterPro" id="IPR011611">
    <property type="entry name" value="PfkB_dom"/>
</dbReference>
<accession>A0ABM8AIL7</accession>
<comment type="caution">
    <text evidence="12">Lacks conserved residue(s) required for the propagation of feature annotation.</text>
</comment>
<dbReference type="PROSITE" id="PS00584">
    <property type="entry name" value="PFKB_KINASES_2"/>
    <property type="match status" value="1"/>
</dbReference>
<feature type="binding site" evidence="12">
    <location>
        <begin position="209"/>
        <end position="214"/>
    </location>
    <ligand>
        <name>ATP</name>
        <dbReference type="ChEBI" id="CHEBI:30616"/>
    </ligand>
</feature>
<keyword evidence="9 12" id="KW-0460">Magnesium</keyword>
<feature type="binding site" evidence="12">
    <location>
        <position position="178"/>
    </location>
    <ligand>
        <name>ATP</name>
        <dbReference type="ChEBI" id="CHEBI:30616"/>
    </ligand>
</feature>
<feature type="active site" description="Proton acceptor" evidence="12">
    <location>
        <position position="241"/>
    </location>
</feature>
<feature type="binding site" evidence="12">
    <location>
        <position position="274"/>
    </location>
    <ligand>
        <name>K(+)</name>
        <dbReference type="ChEBI" id="CHEBI:29103"/>
    </ligand>
</feature>
<organism evidence="14 15">
    <name type="scientific">Deinococcus aetherius</name>
    <dbReference type="NCBI Taxonomy" id="200252"/>
    <lineage>
        <taxon>Bacteria</taxon>
        <taxon>Thermotogati</taxon>
        <taxon>Deinococcota</taxon>
        <taxon>Deinococci</taxon>
        <taxon>Deinococcales</taxon>
        <taxon>Deinococcaceae</taxon>
        <taxon>Deinococcus</taxon>
    </lineage>
</organism>
<evidence type="ECO:0000256" key="12">
    <source>
        <dbReference type="HAMAP-Rule" id="MF_01987"/>
    </source>
</evidence>
<keyword evidence="6 12" id="KW-0547">Nucleotide-binding</keyword>
<evidence type="ECO:0000256" key="10">
    <source>
        <dbReference type="ARBA" id="ARBA00022958"/>
    </source>
</evidence>
<dbReference type="InterPro" id="IPR002173">
    <property type="entry name" value="Carboh/pur_kinase_PfkB_CS"/>
</dbReference>
<evidence type="ECO:0000313" key="14">
    <source>
        <dbReference type="EMBL" id="BDP43649.1"/>
    </source>
</evidence>
<dbReference type="InterPro" id="IPR029056">
    <property type="entry name" value="Ribokinase-like"/>
</dbReference>
<feature type="binding site" evidence="12">
    <location>
        <position position="241"/>
    </location>
    <ligand>
        <name>substrate</name>
    </ligand>
</feature>
<reference evidence="14" key="1">
    <citation type="submission" date="2022-07" db="EMBL/GenBank/DDBJ databases">
        <title>Complete Genome Sequence of the Radioresistant Bacterium Deinococcus aetherius ST0316, Isolated from the Air Dust collected in Lower Stratosphere above Japan.</title>
        <authorList>
            <person name="Satoh K."/>
            <person name="Hagiwara K."/>
            <person name="Katsumata K."/>
            <person name="Kubo A."/>
            <person name="Yokobori S."/>
            <person name="Yamagishi A."/>
            <person name="Oono Y."/>
            <person name="Narumi I."/>
        </authorList>
    </citation>
    <scope>NUCLEOTIDE SEQUENCE</scope>
    <source>
        <strain evidence="14">ST0316</strain>
        <plasmid evidence="14">pDAETH-1</plasmid>
    </source>
</reference>
<feature type="binding site" evidence="12">
    <location>
        <position position="134"/>
    </location>
    <ligand>
        <name>substrate</name>
    </ligand>
</feature>
<dbReference type="EMBL" id="AP026561">
    <property type="protein sequence ID" value="BDP43649.1"/>
    <property type="molecule type" value="Genomic_DNA"/>
</dbReference>
<protein>
    <recommendedName>
        <fullName evidence="3 12">Ribokinase</fullName>
        <shortName evidence="12">RK</shortName>
        <ecNumber evidence="2 12">2.7.1.15</ecNumber>
    </recommendedName>
</protein>
<comment type="cofactor">
    <cofactor evidence="12">
        <name>Mg(2+)</name>
        <dbReference type="ChEBI" id="CHEBI:18420"/>
    </cofactor>
    <text evidence="12">Requires a divalent cation, most likely magnesium in vivo, as an electrophilic catalyst to aid phosphoryl group transfer. It is the chelate of the metal and the nucleotide that is the actual substrate.</text>
</comment>
<evidence type="ECO:0000256" key="7">
    <source>
        <dbReference type="ARBA" id="ARBA00022777"/>
    </source>
</evidence>
<dbReference type="PANTHER" id="PTHR10584:SF166">
    <property type="entry name" value="RIBOKINASE"/>
    <property type="match status" value="1"/>
</dbReference>
<keyword evidence="15" id="KW-1185">Reference proteome</keyword>
<evidence type="ECO:0000256" key="9">
    <source>
        <dbReference type="ARBA" id="ARBA00022842"/>
    </source>
</evidence>
<dbReference type="PANTHER" id="PTHR10584">
    <property type="entry name" value="SUGAR KINASE"/>
    <property type="match status" value="1"/>
</dbReference>
<comment type="similarity">
    <text evidence="1">Belongs to the carbohydrate kinase pfkB family.</text>
</comment>
<feature type="binding site" evidence="12">
    <location>
        <position position="271"/>
    </location>
    <ligand>
        <name>K(+)</name>
        <dbReference type="ChEBI" id="CHEBI:29103"/>
    </ligand>
</feature>
<keyword evidence="10 12" id="KW-0630">Potassium</keyword>
<keyword evidence="7 12" id="KW-0418">Kinase</keyword>
<feature type="binding site" evidence="12">
    <location>
        <position position="276"/>
    </location>
    <ligand>
        <name>K(+)</name>
        <dbReference type="ChEBI" id="CHEBI:29103"/>
    </ligand>
</feature>
<comment type="catalytic activity">
    <reaction evidence="12">
        <text>D-ribose + ATP = D-ribose 5-phosphate + ADP + H(+)</text>
        <dbReference type="Rhea" id="RHEA:13697"/>
        <dbReference type="ChEBI" id="CHEBI:15378"/>
        <dbReference type="ChEBI" id="CHEBI:30616"/>
        <dbReference type="ChEBI" id="CHEBI:47013"/>
        <dbReference type="ChEBI" id="CHEBI:78346"/>
        <dbReference type="ChEBI" id="CHEBI:456216"/>
        <dbReference type="EC" id="2.7.1.15"/>
    </reaction>
</comment>